<feature type="region of interest" description="Disordered" evidence="6">
    <location>
        <begin position="24"/>
        <end position="88"/>
    </location>
</feature>
<feature type="transmembrane region" description="Helical" evidence="7">
    <location>
        <begin position="170"/>
        <end position="189"/>
    </location>
</feature>
<dbReference type="InterPro" id="IPR036259">
    <property type="entry name" value="MFS_trans_sf"/>
</dbReference>
<feature type="transmembrane region" description="Helical" evidence="7">
    <location>
        <begin position="140"/>
        <end position="158"/>
    </location>
</feature>
<keyword evidence="3 7" id="KW-0812">Transmembrane</keyword>
<dbReference type="PANTHER" id="PTHR23501">
    <property type="entry name" value="MAJOR FACILITATOR SUPERFAMILY"/>
    <property type="match status" value="1"/>
</dbReference>
<evidence type="ECO:0000256" key="5">
    <source>
        <dbReference type="ARBA" id="ARBA00023136"/>
    </source>
</evidence>
<feature type="transmembrane region" description="Helical" evidence="7">
    <location>
        <begin position="366"/>
        <end position="389"/>
    </location>
</feature>
<keyword evidence="10" id="KW-1185">Reference proteome</keyword>
<dbReference type="PROSITE" id="PS50850">
    <property type="entry name" value="MFS"/>
    <property type="match status" value="1"/>
</dbReference>
<feature type="transmembrane region" description="Helical" evidence="7">
    <location>
        <begin position="102"/>
        <end position="128"/>
    </location>
</feature>
<comment type="subcellular location">
    <subcellularLocation>
        <location evidence="1">Membrane</location>
        <topology evidence="1">Multi-pass membrane protein</topology>
    </subcellularLocation>
</comment>
<evidence type="ECO:0000259" key="8">
    <source>
        <dbReference type="PROSITE" id="PS50850"/>
    </source>
</evidence>
<reference evidence="9" key="1">
    <citation type="submission" date="2023-04" db="EMBL/GenBank/DDBJ databases">
        <title>Ambrosiozyma monospora NBRC 1965.</title>
        <authorList>
            <person name="Ichikawa N."/>
            <person name="Sato H."/>
            <person name="Tonouchi N."/>
        </authorList>
    </citation>
    <scope>NUCLEOTIDE SEQUENCE</scope>
    <source>
        <strain evidence="9">NBRC 1965</strain>
    </source>
</reference>
<dbReference type="EMBL" id="BSXU01004043">
    <property type="protein sequence ID" value="GMG40656.1"/>
    <property type="molecule type" value="Genomic_DNA"/>
</dbReference>
<dbReference type="Proteomes" id="UP001165063">
    <property type="component" value="Unassembled WGS sequence"/>
</dbReference>
<feature type="domain" description="Major facilitator superfamily (MFS) profile" evidence="8">
    <location>
        <begin position="105"/>
        <end position="598"/>
    </location>
</feature>
<feature type="compositionally biased region" description="Low complexity" evidence="6">
    <location>
        <begin position="55"/>
        <end position="79"/>
    </location>
</feature>
<dbReference type="GO" id="GO:0005886">
    <property type="term" value="C:plasma membrane"/>
    <property type="evidence" value="ECO:0007669"/>
    <property type="project" value="TreeGrafter"/>
</dbReference>
<evidence type="ECO:0000256" key="7">
    <source>
        <dbReference type="SAM" id="Phobius"/>
    </source>
</evidence>
<gene>
    <name evidence="9" type="ORF">Amon01_000638000</name>
</gene>
<feature type="transmembrane region" description="Helical" evidence="7">
    <location>
        <begin position="258"/>
        <end position="278"/>
    </location>
</feature>
<dbReference type="GO" id="GO:0022857">
    <property type="term" value="F:transmembrane transporter activity"/>
    <property type="evidence" value="ECO:0007669"/>
    <property type="project" value="InterPro"/>
</dbReference>
<feature type="transmembrane region" description="Helical" evidence="7">
    <location>
        <begin position="401"/>
        <end position="422"/>
    </location>
</feature>
<feature type="transmembrane region" description="Helical" evidence="7">
    <location>
        <begin position="576"/>
        <end position="594"/>
    </location>
</feature>
<feature type="transmembrane region" description="Helical" evidence="7">
    <location>
        <begin position="461"/>
        <end position="484"/>
    </location>
</feature>
<proteinExistence type="inferred from homology"/>
<evidence type="ECO:0000256" key="2">
    <source>
        <dbReference type="ARBA" id="ARBA00008335"/>
    </source>
</evidence>
<evidence type="ECO:0000313" key="10">
    <source>
        <dbReference type="Proteomes" id="UP001165063"/>
    </source>
</evidence>
<evidence type="ECO:0000256" key="4">
    <source>
        <dbReference type="ARBA" id="ARBA00022989"/>
    </source>
</evidence>
<comment type="similarity">
    <text evidence="2">Belongs to the major facilitator superfamily.</text>
</comment>
<name>A0A9W6YXY7_AMBMO</name>
<comment type="caution">
    <text evidence="9">The sequence shown here is derived from an EMBL/GenBank/DDBJ whole genome shotgun (WGS) entry which is preliminary data.</text>
</comment>
<feature type="compositionally biased region" description="Polar residues" evidence="6">
    <location>
        <begin position="24"/>
        <end position="33"/>
    </location>
</feature>
<evidence type="ECO:0000256" key="6">
    <source>
        <dbReference type="SAM" id="MobiDB-lite"/>
    </source>
</evidence>
<accession>A0A9W6YXY7</accession>
<organism evidence="9 10">
    <name type="scientific">Ambrosiozyma monospora</name>
    <name type="common">Yeast</name>
    <name type="synonym">Endomycopsis monosporus</name>
    <dbReference type="NCBI Taxonomy" id="43982"/>
    <lineage>
        <taxon>Eukaryota</taxon>
        <taxon>Fungi</taxon>
        <taxon>Dikarya</taxon>
        <taxon>Ascomycota</taxon>
        <taxon>Saccharomycotina</taxon>
        <taxon>Pichiomycetes</taxon>
        <taxon>Pichiales</taxon>
        <taxon>Pichiaceae</taxon>
        <taxon>Ambrosiozyma</taxon>
    </lineage>
</organism>
<dbReference type="Gene3D" id="1.20.1720.10">
    <property type="entry name" value="Multidrug resistance protein D"/>
    <property type="match status" value="1"/>
</dbReference>
<feature type="transmembrane region" description="Helical" evidence="7">
    <location>
        <begin position="428"/>
        <end position="449"/>
    </location>
</feature>
<dbReference type="PANTHER" id="PTHR23501:SF198">
    <property type="entry name" value="AZOLE RESISTANCE PROTEIN 1-RELATED"/>
    <property type="match status" value="1"/>
</dbReference>
<dbReference type="AlphaFoldDB" id="A0A9W6YXY7"/>
<dbReference type="Gene3D" id="1.20.1250.20">
    <property type="entry name" value="MFS general substrate transporter like domains"/>
    <property type="match status" value="1"/>
</dbReference>
<sequence length="611" mass="66281">MVITTKIDSIKPIESALSDLTFVTSESPSSTGLPENEKNHSDLQIQEKLSCGTDSTNSNNSTSSNSHNTNVVEDSTAADSDPDSDSDLDVEDDAQILHGAKLAMCIFSTCLCLFLMALDQTITAAIISEVSAQFKSFDEITWITSGFFLGTGALCQIWGQVSTIWGRKWIMVLGIFIFELGSLICAVSQSMKMLIVGRVIQGMGGANIQTLNTMICAEVTTMELRPVVFSMIPIVYMIASVIGPIIGGLFTTYVSWRWCFYINLCFGVVIVPIFIFSFNPKTPKGTFKEKFKKSDSLGSFLMIGSIVLVLIAISFGVTDFSWKSGAVIACFILAGLLLIGFLIWNFKYSSYPLISRSIVKIPQLNFAVGSLSFGYAAYIIILQFISIYFQVIRDNDSINTGLSLLPIVISCALFSCLAGFVVKKTGCMKPLSIASGSLLCIGSGILLLLHVEESFSRRVGFLILTGVGCGLVFQPALVSAQMLAPDEKNGLIMTNAYVNFGQNISCALFSQLSQVIYTETLKSNLSHVAKSGKISEQSSSFDLVTLADNTGLLKTFPKVDQLIIKDAFIKSLHNTFYLSIGLSALALICACLMSNSRFPTKTGKSAMLQKK</sequence>
<evidence type="ECO:0000313" key="9">
    <source>
        <dbReference type="EMBL" id="GMG40656.1"/>
    </source>
</evidence>
<keyword evidence="4 7" id="KW-1133">Transmembrane helix</keyword>
<evidence type="ECO:0000256" key="3">
    <source>
        <dbReference type="ARBA" id="ARBA00022692"/>
    </source>
</evidence>
<protein>
    <submittedName>
        <fullName evidence="9">Unnamed protein product</fullName>
    </submittedName>
</protein>
<feature type="transmembrane region" description="Helical" evidence="7">
    <location>
        <begin position="298"/>
        <end position="318"/>
    </location>
</feature>
<feature type="transmembrane region" description="Helical" evidence="7">
    <location>
        <begin position="227"/>
        <end position="251"/>
    </location>
</feature>
<dbReference type="InterPro" id="IPR020846">
    <property type="entry name" value="MFS_dom"/>
</dbReference>
<keyword evidence="5 7" id="KW-0472">Membrane</keyword>
<dbReference type="OrthoDB" id="10021397at2759"/>
<dbReference type="SUPFAM" id="SSF103473">
    <property type="entry name" value="MFS general substrate transporter"/>
    <property type="match status" value="2"/>
</dbReference>
<evidence type="ECO:0000256" key="1">
    <source>
        <dbReference type="ARBA" id="ARBA00004141"/>
    </source>
</evidence>
<feature type="transmembrane region" description="Helical" evidence="7">
    <location>
        <begin position="325"/>
        <end position="346"/>
    </location>
</feature>
<dbReference type="Pfam" id="PF07690">
    <property type="entry name" value="MFS_1"/>
    <property type="match status" value="1"/>
</dbReference>
<dbReference type="InterPro" id="IPR011701">
    <property type="entry name" value="MFS"/>
</dbReference>